<sequence length="67" mass="6905">ITGLVAVLVAVALSTADAAPRQFPVCSPNGDVCLGPLDCCSGQCVNAVCCDEWLGTCPFDYPAFPNQ</sequence>
<proteinExistence type="evidence at transcript level"/>
<feature type="chain" id="PRO_5009115945" evidence="1">
    <location>
        <begin position="19"/>
        <end position="67"/>
    </location>
</feature>
<protein>
    <submittedName>
        <fullName evidence="2">Putative secreted protein</fullName>
    </submittedName>
</protein>
<name>A0A1E1WZV0_9ACAR</name>
<dbReference type="EMBL" id="GFAC01006643">
    <property type="protein sequence ID" value="JAT92545.1"/>
    <property type="molecule type" value="mRNA"/>
</dbReference>
<reference evidence="2" key="1">
    <citation type="journal article" date="2017" name="Front. Cell. Infect. Microbiol.">
        <title>The Distinct Transcriptional Response of the Midgut of Amblyomma sculptum and Amblyomma aureolatum Ticks to Rickettsia rickettsii Correlates to Their Differences in Susceptibility to Infection.</title>
        <authorList>
            <person name="Martins L.A."/>
            <person name="Galletti M.F.B.M."/>
            <person name="Ribeiro J.M."/>
            <person name="Fujita A."/>
            <person name="Costa F.B."/>
            <person name="Labruna M.B."/>
            <person name="Daffre S."/>
            <person name="Fogaca A.C."/>
        </authorList>
    </citation>
    <scope>NUCLEOTIDE SEQUENCE</scope>
</reference>
<organism evidence="2">
    <name type="scientific">Amblyomma aureolatum</name>
    <dbReference type="NCBI Taxonomy" id="187763"/>
    <lineage>
        <taxon>Eukaryota</taxon>
        <taxon>Metazoa</taxon>
        <taxon>Ecdysozoa</taxon>
        <taxon>Arthropoda</taxon>
        <taxon>Chelicerata</taxon>
        <taxon>Arachnida</taxon>
        <taxon>Acari</taxon>
        <taxon>Parasitiformes</taxon>
        <taxon>Ixodida</taxon>
        <taxon>Ixodoidea</taxon>
        <taxon>Ixodidae</taxon>
        <taxon>Amblyomminae</taxon>
        <taxon>Amblyomma</taxon>
    </lineage>
</organism>
<feature type="signal peptide" evidence="1">
    <location>
        <begin position="1"/>
        <end position="18"/>
    </location>
</feature>
<evidence type="ECO:0000313" key="2">
    <source>
        <dbReference type="EMBL" id="JAT92545.1"/>
    </source>
</evidence>
<feature type="non-terminal residue" evidence="2">
    <location>
        <position position="1"/>
    </location>
</feature>
<dbReference type="AlphaFoldDB" id="A0A1E1WZV0"/>
<keyword evidence="1" id="KW-0732">Signal</keyword>
<accession>A0A1E1WZV0</accession>
<evidence type="ECO:0000256" key="1">
    <source>
        <dbReference type="SAM" id="SignalP"/>
    </source>
</evidence>
<feature type="non-terminal residue" evidence="2">
    <location>
        <position position="67"/>
    </location>
</feature>